<protein>
    <submittedName>
        <fullName evidence="1">FLYWCH-type domain-containing protein</fullName>
    </submittedName>
</protein>
<reference evidence="1 2" key="1">
    <citation type="submission" date="2019-08" db="EMBL/GenBank/DDBJ databases">
        <title>Whole genome of Aphis craccivora.</title>
        <authorList>
            <person name="Voronova N.V."/>
            <person name="Shulinski R.S."/>
            <person name="Bandarenka Y.V."/>
            <person name="Zhorov D.G."/>
            <person name="Warner D."/>
        </authorList>
    </citation>
    <scope>NUCLEOTIDE SEQUENCE [LARGE SCALE GENOMIC DNA]</scope>
    <source>
        <strain evidence="1">180601</strain>
        <tissue evidence="1">Whole Body</tissue>
    </source>
</reference>
<evidence type="ECO:0000313" key="2">
    <source>
        <dbReference type="Proteomes" id="UP000478052"/>
    </source>
</evidence>
<keyword evidence="2" id="KW-1185">Reference proteome</keyword>
<accession>A0A6G0YEI1</accession>
<evidence type="ECO:0000313" key="1">
    <source>
        <dbReference type="EMBL" id="KAF0754235.1"/>
    </source>
</evidence>
<proteinExistence type="predicted"/>
<name>A0A6G0YEI1_APHCR</name>
<gene>
    <name evidence="1" type="ORF">FWK35_00029085</name>
</gene>
<sequence length="113" mass="12924">MSNLEGTNSLNICTFFPELIVVLSLLHFTIKNSNENAVLEKAQLSHITPNHIFAESMSIVPHEILIELSKEDHVKRTIIRNHRDYNDSSSVLKILHLSDQHITILLLISHKLH</sequence>
<dbReference type="AlphaFoldDB" id="A0A6G0YEI1"/>
<organism evidence="1 2">
    <name type="scientific">Aphis craccivora</name>
    <name type="common">Cowpea aphid</name>
    <dbReference type="NCBI Taxonomy" id="307492"/>
    <lineage>
        <taxon>Eukaryota</taxon>
        <taxon>Metazoa</taxon>
        <taxon>Ecdysozoa</taxon>
        <taxon>Arthropoda</taxon>
        <taxon>Hexapoda</taxon>
        <taxon>Insecta</taxon>
        <taxon>Pterygota</taxon>
        <taxon>Neoptera</taxon>
        <taxon>Paraneoptera</taxon>
        <taxon>Hemiptera</taxon>
        <taxon>Sternorrhyncha</taxon>
        <taxon>Aphidomorpha</taxon>
        <taxon>Aphidoidea</taxon>
        <taxon>Aphididae</taxon>
        <taxon>Aphidini</taxon>
        <taxon>Aphis</taxon>
        <taxon>Aphis</taxon>
    </lineage>
</organism>
<dbReference type="EMBL" id="VUJU01004473">
    <property type="protein sequence ID" value="KAF0754235.1"/>
    <property type="molecule type" value="Genomic_DNA"/>
</dbReference>
<dbReference type="Proteomes" id="UP000478052">
    <property type="component" value="Unassembled WGS sequence"/>
</dbReference>
<comment type="caution">
    <text evidence="1">The sequence shown here is derived from an EMBL/GenBank/DDBJ whole genome shotgun (WGS) entry which is preliminary data.</text>
</comment>